<name>A0A955L2U4_9BACT</name>
<evidence type="ECO:0000313" key="11">
    <source>
        <dbReference type="Proteomes" id="UP000782843"/>
    </source>
</evidence>
<keyword evidence="4" id="KW-0067">ATP-binding</keyword>
<evidence type="ECO:0000256" key="2">
    <source>
        <dbReference type="ARBA" id="ARBA00022692"/>
    </source>
</evidence>
<feature type="non-terminal residue" evidence="10">
    <location>
        <position position="352"/>
    </location>
</feature>
<evidence type="ECO:0000259" key="9">
    <source>
        <dbReference type="Pfam" id="PF00690"/>
    </source>
</evidence>
<dbReference type="InterPro" id="IPR008250">
    <property type="entry name" value="ATPase_P-typ_transduc_dom_A_sf"/>
</dbReference>
<evidence type="ECO:0000256" key="5">
    <source>
        <dbReference type="ARBA" id="ARBA00022989"/>
    </source>
</evidence>
<evidence type="ECO:0000256" key="6">
    <source>
        <dbReference type="ARBA" id="ARBA00023136"/>
    </source>
</evidence>
<sequence>MKEEGLTTKEAEHLVGKYGLNELVTEDDEKLQKIIKRLISPTSLMLIAAALLSLFVKKYFDFYFILLLLFINQAISFWQESKADNAIKKLNEKLNSKANVLRDNKWMIIDSKFLVPGDIVKLDVGDIVSADGKVLEETNFSVNESVLTGESFSNEKKTGDEVFSGSFVNTGYAIVKLIHTGAETYFGKTVTKVERKEEKSLLEKDILQISKFLSAISIFAVFVFTIITIFQGGSDPNEIIILDLGLIIAGIPISLQTVMTLIIELGVIELSKKDVIVRKISALEELSNVNLLLTDKTGTLTLNKIKVQDITLFNKFSKHELLNFAHFAAEQNRNDSIDKAILDEFDKEKIEI</sequence>
<feature type="transmembrane region" description="Helical" evidence="7">
    <location>
        <begin position="212"/>
        <end position="233"/>
    </location>
</feature>
<reference evidence="10" key="1">
    <citation type="submission" date="2020-04" db="EMBL/GenBank/DDBJ databases">
        <authorList>
            <person name="Zhang T."/>
        </authorList>
    </citation>
    <scope>NUCLEOTIDE SEQUENCE</scope>
    <source>
        <strain evidence="10">HKST-UBA10</strain>
    </source>
</reference>
<dbReference type="Gene3D" id="2.70.150.10">
    <property type="entry name" value="Calcium-transporting ATPase, cytoplasmic transduction domain A"/>
    <property type="match status" value="1"/>
</dbReference>
<feature type="domain" description="Cation-transporting P-type ATPase N-terminal" evidence="9">
    <location>
        <begin position="3"/>
        <end position="53"/>
    </location>
</feature>
<dbReference type="SUPFAM" id="SSF81665">
    <property type="entry name" value="Calcium ATPase, transmembrane domain M"/>
    <property type="match status" value="1"/>
</dbReference>
<feature type="transmembrane region" description="Helical" evidence="7">
    <location>
        <begin position="62"/>
        <end position="79"/>
    </location>
</feature>
<dbReference type="AlphaFoldDB" id="A0A955L2U4"/>
<feature type="transmembrane region" description="Helical" evidence="7">
    <location>
        <begin position="38"/>
        <end position="56"/>
    </location>
</feature>
<evidence type="ECO:0000256" key="7">
    <source>
        <dbReference type="SAM" id="Phobius"/>
    </source>
</evidence>
<dbReference type="GO" id="GO:0016887">
    <property type="term" value="F:ATP hydrolysis activity"/>
    <property type="evidence" value="ECO:0007669"/>
    <property type="project" value="InterPro"/>
</dbReference>
<dbReference type="GO" id="GO:0005524">
    <property type="term" value="F:ATP binding"/>
    <property type="evidence" value="ECO:0007669"/>
    <property type="project" value="UniProtKB-KW"/>
</dbReference>
<dbReference type="InterPro" id="IPR059000">
    <property type="entry name" value="ATPase_P-type_domA"/>
</dbReference>
<evidence type="ECO:0000256" key="4">
    <source>
        <dbReference type="ARBA" id="ARBA00022840"/>
    </source>
</evidence>
<dbReference type="PANTHER" id="PTHR42861">
    <property type="entry name" value="CALCIUM-TRANSPORTING ATPASE"/>
    <property type="match status" value="1"/>
</dbReference>
<dbReference type="NCBIfam" id="TIGR01494">
    <property type="entry name" value="ATPase_P-type"/>
    <property type="match status" value="1"/>
</dbReference>
<dbReference type="InterPro" id="IPR018303">
    <property type="entry name" value="ATPase_P-typ_P_site"/>
</dbReference>
<keyword evidence="5 7" id="KW-1133">Transmembrane helix</keyword>
<keyword evidence="6 7" id="KW-0472">Membrane</keyword>
<evidence type="ECO:0000259" key="8">
    <source>
        <dbReference type="Pfam" id="PF00122"/>
    </source>
</evidence>
<comment type="subcellular location">
    <subcellularLocation>
        <location evidence="1">Membrane</location>
        <topology evidence="1">Multi-pass membrane protein</topology>
    </subcellularLocation>
</comment>
<organism evidence="10 11">
    <name type="scientific">Candidatus Dojkabacteria bacterium</name>
    <dbReference type="NCBI Taxonomy" id="2099670"/>
    <lineage>
        <taxon>Bacteria</taxon>
        <taxon>Candidatus Dojkabacteria</taxon>
    </lineage>
</organism>
<evidence type="ECO:0000256" key="3">
    <source>
        <dbReference type="ARBA" id="ARBA00022741"/>
    </source>
</evidence>
<feature type="domain" description="P-type ATPase A" evidence="8">
    <location>
        <begin position="94"/>
        <end position="194"/>
    </location>
</feature>
<comment type="caution">
    <text evidence="10">The sequence shown here is derived from an EMBL/GenBank/DDBJ whole genome shotgun (WGS) entry which is preliminary data.</text>
</comment>
<dbReference type="Pfam" id="PF00690">
    <property type="entry name" value="Cation_ATPase_N"/>
    <property type="match status" value="1"/>
</dbReference>
<evidence type="ECO:0000313" key="10">
    <source>
        <dbReference type="EMBL" id="MCA9381846.1"/>
    </source>
</evidence>
<dbReference type="EMBL" id="JAGQLG010000012">
    <property type="protein sequence ID" value="MCA9381846.1"/>
    <property type="molecule type" value="Genomic_DNA"/>
</dbReference>
<dbReference type="SUPFAM" id="SSF81653">
    <property type="entry name" value="Calcium ATPase, transduction domain A"/>
    <property type="match status" value="1"/>
</dbReference>
<keyword evidence="2 7" id="KW-0812">Transmembrane</keyword>
<protein>
    <submittedName>
        <fullName evidence="10">HAD-IC family P-type ATPase</fullName>
    </submittedName>
</protein>
<dbReference type="Gene3D" id="3.40.50.1000">
    <property type="entry name" value="HAD superfamily/HAD-like"/>
    <property type="match status" value="1"/>
</dbReference>
<dbReference type="PRINTS" id="PR00119">
    <property type="entry name" value="CATATPASE"/>
</dbReference>
<feature type="transmembrane region" description="Helical" evidence="7">
    <location>
        <begin position="239"/>
        <end position="263"/>
    </location>
</feature>
<dbReference type="Gene3D" id="1.20.1110.10">
    <property type="entry name" value="Calcium-transporting ATPase, transmembrane domain"/>
    <property type="match status" value="1"/>
</dbReference>
<dbReference type="PROSITE" id="PS00154">
    <property type="entry name" value="ATPASE_E1_E2"/>
    <property type="match status" value="1"/>
</dbReference>
<dbReference type="Gene3D" id="3.40.1110.10">
    <property type="entry name" value="Calcium-transporting ATPase, cytoplasmic domain N"/>
    <property type="match status" value="1"/>
</dbReference>
<reference evidence="10" key="2">
    <citation type="journal article" date="2021" name="Microbiome">
        <title>Successional dynamics and alternative stable states in a saline activated sludge microbial community over 9 years.</title>
        <authorList>
            <person name="Wang Y."/>
            <person name="Ye J."/>
            <person name="Ju F."/>
            <person name="Liu L."/>
            <person name="Boyd J.A."/>
            <person name="Deng Y."/>
            <person name="Parks D.H."/>
            <person name="Jiang X."/>
            <person name="Yin X."/>
            <person name="Woodcroft B.J."/>
            <person name="Tyson G.W."/>
            <person name="Hugenholtz P."/>
            <person name="Polz M.F."/>
            <person name="Zhang T."/>
        </authorList>
    </citation>
    <scope>NUCLEOTIDE SEQUENCE</scope>
    <source>
        <strain evidence="10">HKST-UBA10</strain>
    </source>
</reference>
<dbReference type="Proteomes" id="UP000782843">
    <property type="component" value="Unassembled WGS sequence"/>
</dbReference>
<dbReference type="InterPro" id="IPR001757">
    <property type="entry name" value="P_typ_ATPase"/>
</dbReference>
<evidence type="ECO:0000256" key="1">
    <source>
        <dbReference type="ARBA" id="ARBA00004141"/>
    </source>
</evidence>
<accession>A0A955L2U4</accession>
<dbReference type="InterPro" id="IPR023299">
    <property type="entry name" value="ATPase_P-typ_cyto_dom_N"/>
</dbReference>
<dbReference type="Pfam" id="PF00122">
    <property type="entry name" value="E1-E2_ATPase"/>
    <property type="match status" value="1"/>
</dbReference>
<dbReference type="InterPro" id="IPR023298">
    <property type="entry name" value="ATPase_P-typ_TM_dom_sf"/>
</dbReference>
<proteinExistence type="predicted"/>
<keyword evidence="3" id="KW-0547">Nucleotide-binding</keyword>
<dbReference type="InterPro" id="IPR023214">
    <property type="entry name" value="HAD_sf"/>
</dbReference>
<dbReference type="InterPro" id="IPR004014">
    <property type="entry name" value="ATPase_P-typ_cation-transptr_N"/>
</dbReference>
<dbReference type="GO" id="GO:0016020">
    <property type="term" value="C:membrane"/>
    <property type="evidence" value="ECO:0007669"/>
    <property type="project" value="UniProtKB-SubCell"/>
</dbReference>
<gene>
    <name evidence="10" type="ORF">KC660_00365</name>
</gene>